<evidence type="ECO:0000256" key="3">
    <source>
        <dbReference type="ARBA" id="ARBA00022705"/>
    </source>
</evidence>
<dbReference type="GO" id="GO:0006270">
    <property type="term" value="P:DNA replication initiation"/>
    <property type="evidence" value="ECO:0007669"/>
    <property type="project" value="TreeGrafter"/>
</dbReference>
<gene>
    <name evidence="9" type="ORF">NP493_199g02037</name>
</gene>
<evidence type="ECO:0000259" key="7">
    <source>
        <dbReference type="Pfam" id="PF05460"/>
    </source>
</evidence>
<feature type="domain" description="ORC6 second cyclin-like" evidence="8">
    <location>
        <begin position="73"/>
        <end position="157"/>
    </location>
</feature>
<keyword evidence="5" id="KW-0539">Nucleus</keyword>
<feature type="domain" description="ORC6 first cyclin-like" evidence="7">
    <location>
        <begin position="21"/>
        <end position="69"/>
    </location>
</feature>
<dbReference type="InterPro" id="IPR054113">
    <property type="entry name" value="ORC6_cyclin-like_2nd"/>
</dbReference>
<evidence type="ECO:0000256" key="6">
    <source>
        <dbReference type="SAM" id="MobiDB-lite"/>
    </source>
</evidence>
<evidence type="ECO:0000313" key="10">
    <source>
        <dbReference type="Proteomes" id="UP001209878"/>
    </source>
</evidence>
<comment type="similarity">
    <text evidence="2">Belongs to the ORC6 family.</text>
</comment>
<accession>A0AAD9P1M7</accession>
<dbReference type="Gene3D" id="1.10.472.10">
    <property type="entry name" value="Cyclin-like"/>
    <property type="match status" value="1"/>
</dbReference>
<organism evidence="9 10">
    <name type="scientific">Ridgeia piscesae</name>
    <name type="common">Tubeworm</name>
    <dbReference type="NCBI Taxonomy" id="27915"/>
    <lineage>
        <taxon>Eukaryota</taxon>
        <taxon>Metazoa</taxon>
        <taxon>Spiralia</taxon>
        <taxon>Lophotrochozoa</taxon>
        <taxon>Annelida</taxon>
        <taxon>Polychaeta</taxon>
        <taxon>Sedentaria</taxon>
        <taxon>Canalipalpata</taxon>
        <taxon>Sabellida</taxon>
        <taxon>Siboglinidae</taxon>
        <taxon>Ridgeia</taxon>
    </lineage>
</organism>
<dbReference type="Pfam" id="PF21913">
    <property type="entry name" value="ORC6_2nd"/>
    <property type="match status" value="1"/>
</dbReference>
<dbReference type="AlphaFoldDB" id="A0AAD9P1M7"/>
<name>A0AAD9P1M7_RIDPI</name>
<evidence type="ECO:0008006" key="11">
    <source>
        <dbReference type="Google" id="ProtNLM"/>
    </source>
</evidence>
<feature type="region of interest" description="Disordered" evidence="6">
    <location>
        <begin position="225"/>
        <end position="245"/>
    </location>
</feature>
<dbReference type="PANTHER" id="PTHR13394">
    <property type="entry name" value="ORIGIN RECOGNITION COMPLEX SUBUNIT 6"/>
    <property type="match status" value="1"/>
</dbReference>
<keyword evidence="3" id="KW-0235">DNA replication</keyword>
<dbReference type="Proteomes" id="UP001209878">
    <property type="component" value="Unassembled WGS sequence"/>
</dbReference>
<dbReference type="InterPro" id="IPR008721">
    <property type="entry name" value="ORC6_cyclin_first"/>
</dbReference>
<protein>
    <recommendedName>
        <fullName evidence="11">Origin recognition complex subunit 6</fullName>
    </recommendedName>
</protein>
<comment type="subcellular location">
    <subcellularLocation>
        <location evidence="1">Nucleus</location>
    </subcellularLocation>
</comment>
<reference evidence="9" key="1">
    <citation type="journal article" date="2023" name="Mol. Biol. Evol.">
        <title>Third-Generation Sequencing Reveals the Adaptive Role of the Epigenome in Three Deep-Sea Polychaetes.</title>
        <authorList>
            <person name="Perez M."/>
            <person name="Aroh O."/>
            <person name="Sun Y."/>
            <person name="Lan Y."/>
            <person name="Juniper S.K."/>
            <person name="Young C.R."/>
            <person name="Angers B."/>
            <person name="Qian P.Y."/>
        </authorList>
    </citation>
    <scope>NUCLEOTIDE SEQUENCE</scope>
    <source>
        <strain evidence="9">R07B-5</strain>
    </source>
</reference>
<keyword evidence="4" id="KW-0238">DNA-binding</keyword>
<comment type="caution">
    <text evidence="9">The sequence shown here is derived from an EMBL/GenBank/DDBJ whole genome shotgun (WGS) entry which is preliminary data.</text>
</comment>
<evidence type="ECO:0000256" key="1">
    <source>
        <dbReference type="ARBA" id="ARBA00004123"/>
    </source>
</evidence>
<dbReference type="Pfam" id="PF05460">
    <property type="entry name" value="ORC6"/>
    <property type="match status" value="1"/>
</dbReference>
<evidence type="ECO:0000256" key="4">
    <source>
        <dbReference type="ARBA" id="ARBA00023125"/>
    </source>
</evidence>
<dbReference type="PANTHER" id="PTHR13394:SF0">
    <property type="entry name" value="ORIGIN RECOGNITION COMPLEX SUBUNIT 6"/>
    <property type="match status" value="1"/>
</dbReference>
<evidence type="ECO:0000259" key="8">
    <source>
        <dbReference type="Pfam" id="PF21913"/>
    </source>
</evidence>
<sequence>MRLLDLRLGCSSLDALGLSGACKAVLCVELAAEANGQPISKSDAVKASGMNKKMYQSAMQAARCLLDLQSQATIPDLTVQLGCPAVRPLALQILNRYQTDRQNESCATTVFSQVLFNTVAVYAACRKHHIKCNKTKMVDIAGSTPAVFNSLLVQMDKCATAVMSTGGKEQRTQKKAHCLMDEIEALEEDTCNGGNVGITPSCGDMSNEPYTEWRERILQQAYSALGRQRPGLSPSKRTHSKQSQK</sequence>
<proteinExistence type="inferred from homology"/>
<evidence type="ECO:0000313" key="9">
    <source>
        <dbReference type="EMBL" id="KAK2186460.1"/>
    </source>
</evidence>
<evidence type="ECO:0000256" key="5">
    <source>
        <dbReference type="ARBA" id="ARBA00023242"/>
    </source>
</evidence>
<dbReference type="GO" id="GO:0005664">
    <property type="term" value="C:nuclear origin of replication recognition complex"/>
    <property type="evidence" value="ECO:0007669"/>
    <property type="project" value="InterPro"/>
</dbReference>
<dbReference type="InterPro" id="IPR020529">
    <property type="entry name" value="ORC6_met/pln"/>
</dbReference>
<feature type="compositionally biased region" description="Basic residues" evidence="6">
    <location>
        <begin position="236"/>
        <end position="245"/>
    </location>
</feature>
<dbReference type="EMBL" id="JAODUO010000199">
    <property type="protein sequence ID" value="KAK2186460.1"/>
    <property type="molecule type" value="Genomic_DNA"/>
</dbReference>
<dbReference type="GO" id="GO:0003677">
    <property type="term" value="F:DNA binding"/>
    <property type="evidence" value="ECO:0007669"/>
    <property type="project" value="UniProtKB-KW"/>
</dbReference>
<keyword evidence="10" id="KW-1185">Reference proteome</keyword>
<evidence type="ECO:0000256" key="2">
    <source>
        <dbReference type="ARBA" id="ARBA00010840"/>
    </source>
</evidence>